<dbReference type="InterPro" id="IPR017871">
    <property type="entry name" value="ABC_transporter-like_CS"/>
</dbReference>
<evidence type="ECO:0000256" key="1">
    <source>
        <dbReference type="ARBA" id="ARBA00022448"/>
    </source>
</evidence>
<keyword evidence="9" id="KW-0472">Membrane</keyword>
<dbReference type="InterPro" id="IPR003593">
    <property type="entry name" value="AAA+_ATPase"/>
</dbReference>
<evidence type="ECO:0000256" key="3">
    <source>
        <dbReference type="ARBA" id="ARBA00022741"/>
    </source>
</evidence>
<name>A0A317C5L8_9GAMM</name>
<evidence type="ECO:0000256" key="2">
    <source>
        <dbReference type="ARBA" id="ARBA00022475"/>
    </source>
</evidence>
<keyword evidence="2" id="KW-1003">Cell membrane</keyword>
<evidence type="ECO:0000313" key="11">
    <source>
        <dbReference type="EMBL" id="PWQ93511.1"/>
    </source>
</evidence>
<sequence length="243" mass="26750">MLIECDNLSVHIGKKSILKDISFSISPKEIVTILGPNGSGKTTLFKTLIGAITPTSGILTKKYRLRIGYVPQRLHIDETLPMTVRRFMNLPSGHSKKTVADALAHAGVPELDKQQIIDLSGGQFQRVLLARALLGNPDLLLLDEATQGLDHRGSADFYRQIASVRKNLGCAILMISHELHVVMRQTDRVICLNGHICCQGEPEVVSDSPEYHALFGLDQESEAALYLHQGHHSHSHLKQVSNA</sequence>
<evidence type="ECO:0000256" key="6">
    <source>
        <dbReference type="ARBA" id="ARBA00022906"/>
    </source>
</evidence>
<dbReference type="GO" id="GO:0016887">
    <property type="term" value="F:ATP hydrolysis activity"/>
    <property type="evidence" value="ECO:0007669"/>
    <property type="project" value="InterPro"/>
</dbReference>
<keyword evidence="1" id="KW-0813">Transport</keyword>
<dbReference type="OrthoDB" id="9780942at2"/>
<organism evidence="11 12">
    <name type="scientific">Leucothrix arctica</name>
    <dbReference type="NCBI Taxonomy" id="1481894"/>
    <lineage>
        <taxon>Bacteria</taxon>
        <taxon>Pseudomonadati</taxon>
        <taxon>Pseudomonadota</taxon>
        <taxon>Gammaproteobacteria</taxon>
        <taxon>Thiotrichales</taxon>
        <taxon>Thiotrichaceae</taxon>
        <taxon>Leucothrix</taxon>
    </lineage>
</organism>
<reference evidence="11 12" key="1">
    <citation type="submission" date="2018-05" db="EMBL/GenBank/DDBJ databases">
        <title>Leucothrix arctica sp. nov., isolated from Arctic seawater.</title>
        <authorList>
            <person name="Choi A."/>
            <person name="Baek K."/>
        </authorList>
    </citation>
    <scope>NUCLEOTIDE SEQUENCE [LARGE SCALE GENOMIC DNA]</scope>
    <source>
        <strain evidence="11 12">IMCC9719</strain>
    </source>
</reference>
<evidence type="ECO:0000313" key="12">
    <source>
        <dbReference type="Proteomes" id="UP000245506"/>
    </source>
</evidence>
<dbReference type="SMART" id="SM00382">
    <property type="entry name" value="AAA"/>
    <property type="match status" value="1"/>
</dbReference>
<evidence type="ECO:0000256" key="4">
    <source>
        <dbReference type="ARBA" id="ARBA00022833"/>
    </source>
</evidence>
<evidence type="ECO:0000256" key="7">
    <source>
        <dbReference type="ARBA" id="ARBA00022967"/>
    </source>
</evidence>
<proteinExistence type="predicted"/>
<dbReference type="Gene3D" id="3.40.50.300">
    <property type="entry name" value="P-loop containing nucleotide triphosphate hydrolases"/>
    <property type="match status" value="1"/>
</dbReference>
<evidence type="ECO:0000256" key="9">
    <source>
        <dbReference type="ARBA" id="ARBA00023136"/>
    </source>
</evidence>
<keyword evidence="5 11" id="KW-0067">ATP-binding</keyword>
<protein>
    <submittedName>
        <fullName evidence="11">Zinc ABC transporter ATP-binding protein ZnuC</fullName>
    </submittedName>
</protein>
<gene>
    <name evidence="11" type="primary">znuC</name>
    <name evidence="11" type="synonym">yebM</name>
    <name evidence="11" type="ORF">DKT75_17985</name>
</gene>
<dbReference type="EMBL" id="QGKL01000042">
    <property type="protein sequence ID" value="PWQ93511.1"/>
    <property type="molecule type" value="Genomic_DNA"/>
</dbReference>
<keyword evidence="3" id="KW-0547">Nucleotide-binding</keyword>
<keyword evidence="8" id="KW-0406">Ion transport</keyword>
<dbReference type="PROSITE" id="PS00211">
    <property type="entry name" value="ABC_TRANSPORTER_1"/>
    <property type="match status" value="1"/>
</dbReference>
<keyword evidence="7" id="KW-1278">Translocase</keyword>
<dbReference type="GO" id="GO:0006829">
    <property type="term" value="P:zinc ion transport"/>
    <property type="evidence" value="ECO:0007669"/>
    <property type="project" value="UniProtKB-KW"/>
</dbReference>
<comment type="caution">
    <text evidence="11">The sequence shown here is derived from an EMBL/GenBank/DDBJ whole genome shotgun (WGS) entry which is preliminary data.</text>
</comment>
<evidence type="ECO:0000259" key="10">
    <source>
        <dbReference type="PROSITE" id="PS50893"/>
    </source>
</evidence>
<feature type="domain" description="ABC transporter" evidence="10">
    <location>
        <begin position="3"/>
        <end position="218"/>
    </location>
</feature>
<dbReference type="InterPro" id="IPR003439">
    <property type="entry name" value="ABC_transporter-like_ATP-bd"/>
</dbReference>
<dbReference type="AlphaFoldDB" id="A0A317C5L8"/>
<dbReference type="InterPro" id="IPR050153">
    <property type="entry name" value="Metal_Ion_Import_ABC"/>
</dbReference>
<dbReference type="RefSeq" id="WP_109825366.1">
    <property type="nucleotide sequence ID" value="NZ_QGKL01000042.1"/>
</dbReference>
<dbReference type="GO" id="GO:0010043">
    <property type="term" value="P:response to zinc ion"/>
    <property type="evidence" value="ECO:0007669"/>
    <property type="project" value="TreeGrafter"/>
</dbReference>
<dbReference type="Proteomes" id="UP000245506">
    <property type="component" value="Unassembled WGS sequence"/>
</dbReference>
<keyword evidence="12" id="KW-1185">Reference proteome</keyword>
<keyword evidence="4" id="KW-0862">Zinc</keyword>
<dbReference type="InterPro" id="IPR027417">
    <property type="entry name" value="P-loop_NTPase"/>
</dbReference>
<dbReference type="GO" id="GO:0005524">
    <property type="term" value="F:ATP binding"/>
    <property type="evidence" value="ECO:0007669"/>
    <property type="project" value="UniProtKB-KW"/>
</dbReference>
<keyword evidence="6" id="KW-0864">Zinc transport</keyword>
<accession>A0A317C5L8</accession>
<dbReference type="PROSITE" id="PS50893">
    <property type="entry name" value="ABC_TRANSPORTER_2"/>
    <property type="match status" value="1"/>
</dbReference>
<evidence type="ECO:0000256" key="8">
    <source>
        <dbReference type="ARBA" id="ARBA00023065"/>
    </source>
</evidence>
<dbReference type="SUPFAM" id="SSF52540">
    <property type="entry name" value="P-loop containing nucleoside triphosphate hydrolases"/>
    <property type="match status" value="1"/>
</dbReference>
<evidence type="ECO:0000256" key="5">
    <source>
        <dbReference type="ARBA" id="ARBA00022840"/>
    </source>
</evidence>
<dbReference type="PANTHER" id="PTHR42734">
    <property type="entry name" value="METAL TRANSPORT SYSTEM ATP-BINDING PROTEIN TM_0124-RELATED"/>
    <property type="match status" value="1"/>
</dbReference>
<dbReference type="PANTHER" id="PTHR42734:SF9">
    <property type="entry name" value="ZINC IMPORT ATP-BINDING PROTEIN ZNUC"/>
    <property type="match status" value="1"/>
</dbReference>
<dbReference type="Pfam" id="PF00005">
    <property type="entry name" value="ABC_tran"/>
    <property type="match status" value="1"/>
</dbReference>